<dbReference type="SUPFAM" id="SSF46785">
    <property type="entry name" value="Winged helix' DNA-binding domain"/>
    <property type="match status" value="1"/>
</dbReference>
<feature type="domain" description="HTH marR-type" evidence="4">
    <location>
        <begin position="1"/>
        <end position="128"/>
    </location>
</feature>
<dbReference type="Gene3D" id="1.10.10.10">
    <property type="entry name" value="Winged helix-like DNA-binding domain superfamily/Winged helix DNA-binding domain"/>
    <property type="match status" value="1"/>
</dbReference>
<comment type="caution">
    <text evidence="5">The sequence shown here is derived from an EMBL/GenBank/DDBJ whole genome shotgun (WGS) entry which is preliminary data.</text>
</comment>
<dbReference type="InterPro" id="IPR052526">
    <property type="entry name" value="HTH-type_Bedaq_tolerance"/>
</dbReference>
<dbReference type="Pfam" id="PF01047">
    <property type="entry name" value="MarR"/>
    <property type="match status" value="1"/>
</dbReference>
<evidence type="ECO:0000313" key="6">
    <source>
        <dbReference type="Proteomes" id="UP001284601"/>
    </source>
</evidence>
<name>A0ABU4HK41_9ACTN</name>
<keyword evidence="2" id="KW-0238">DNA-binding</keyword>
<evidence type="ECO:0000256" key="1">
    <source>
        <dbReference type="ARBA" id="ARBA00023015"/>
    </source>
</evidence>
<dbReference type="SMART" id="SM00347">
    <property type="entry name" value="HTH_MARR"/>
    <property type="match status" value="1"/>
</dbReference>
<dbReference type="InterPro" id="IPR036388">
    <property type="entry name" value="WH-like_DNA-bd_sf"/>
</dbReference>
<dbReference type="RefSeq" id="WP_318595937.1">
    <property type="nucleotide sequence ID" value="NZ_JAWSTH010000007.1"/>
</dbReference>
<dbReference type="InterPro" id="IPR000835">
    <property type="entry name" value="HTH_MarR-typ"/>
</dbReference>
<evidence type="ECO:0000256" key="3">
    <source>
        <dbReference type="ARBA" id="ARBA00023163"/>
    </source>
</evidence>
<protein>
    <submittedName>
        <fullName evidence="5">MarR family transcriptional regulator</fullName>
    </submittedName>
</protein>
<gene>
    <name evidence="5" type="ORF">R7226_04980</name>
</gene>
<evidence type="ECO:0000256" key="2">
    <source>
        <dbReference type="ARBA" id="ARBA00023125"/>
    </source>
</evidence>
<dbReference type="PROSITE" id="PS50995">
    <property type="entry name" value="HTH_MARR_2"/>
    <property type="match status" value="1"/>
</dbReference>
<accession>A0ABU4HK41</accession>
<dbReference type="Proteomes" id="UP001284601">
    <property type="component" value="Unassembled WGS sequence"/>
</dbReference>
<reference evidence="5 6" key="2">
    <citation type="submission" date="2023-10" db="EMBL/GenBank/DDBJ databases">
        <authorList>
            <person name="Han X.F."/>
        </authorList>
    </citation>
    <scope>NUCLEOTIDE SEQUENCE [LARGE SCALE GENOMIC DNA]</scope>
    <source>
        <strain evidence="5 6">KCTC 39840</strain>
    </source>
</reference>
<dbReference type="PANTHER" id="PTHR39515">
    <property type="entry name" value="CONSERVED PROTEIN"/>
    <property type="match status" value="1"/>
</dbReference>
<proteinExistence type="predicted"/>
<keyword evidence="1" id="KW-0805">Transcription regulation</keyword>
<dbReference type="InterPro" id="IPR023187">
    <property type="entry name" value="Tscrpt_reg_MarR-type_CS"/>
</dbReference>
<evidence type="ECO:0000313" key="5">
    <source>
        <dbReference type="EMBL" id="MDW5593678.1"/>
    </source>
</evidence>
<dbReference type="PRINTS" id="PR00598">
    <property type="entry name" value="HTHMARR"/>
</dbReference>
<dbReference type="EMBL" id="JAWSTH010000007">
    <property type="protein sequence ID" value="MDW5593678.1"/>
    <property type="molecule type" value="Genomic_DNA"/>
</dbReference>
<dbReference type="PROSITE" id="PS01117">
    <property type="entry name" value="HTH_MARR_1"/>
    <property type="match status" value="1"/>
</dbReference>
<sequence length="143" mass="15658">MVVRTARRLRQESGGVGPELSPTLTAALATIDRCGPLTPSALAEAERIQRPTATRIVARLEQHGLVSRASDPDDGRVSLVEITREGRALMKRIRSRKNEYLAKRLRTLTPQERETLTAAAELLERLLEDPAATASQKAAAVPR</sequence>
<keyword evidence="3" id="KW-0804">Transcription</keyword>
<dbReference type="InterPro" id="IPR036390">
    <property type="entry name" value="WH_DNA-bd_sf"/>
</dbReference>
<reference evidence="6" key="1">
    <citation type="submission" date="2023-07" db="EMBL/GenBank/DDBJ databases">
        <title>Conexibacter stalactiti sp. nov., isolated from stalactites in a lava cave and emended description of the genus Conexibacter.</title>
        <authorList>
            <person name="Lee S.D."/>
        </authorList>
    </citation>
    <scope>NUCLEOTIDE SEQUENCE [LARGE SCALE GENOMIC DNA]</scope>
    <source>
        <strain evidence="6">KCTC 39840</strain>
    </source>
</reference>
<evidence type="ECO:0000259" key="4">
    <source>
        <dbReference type="PROSITE" id="PS50995"/>
    </source>
</evidence>
<keyword evidence="6" id="KW-1185">Reference proteome</keyword>
<dbReference type="PANTHER" id="PTHR39515:SF2">
    <property type="entry name" value="HTH-TYPE TRANSCRIPTIONAL REGULATOR RV0880"/>
    <property type="match status" value="1"/>
</dbReference>
<organism evidence="5 6">
    <name type="scientific">Conexibacter stalactiti</name>
    <dbReference type="NCBI Taxonomy" id="1940611"/>
    <lineage>
        <taxon>Bacteria</taxon>
        <taxon>Bacillati</taxon>
        <taxon>Actinomycetota</taxon>
        <taxon>Thermoleophilia</taxon>
        <taxon>Solirubrobacterales</taxon>
        <taxon>Conexibacteraceae</taxon>
        <taxon>Conexibacter</taxon>
    </lineage>
</organism>